<dbReference type="GO" id="GO:0016020">
    <property type="term" value="C:membrane"/>
    <property type="evidence" value="ECO:0007669"/>
    <property type="project" value="TreeGrafter"/>
</dbReference>
<feature type="transmembrane region" description="Helical" evidence="1">
    <location>
        <begin position="12"/>
        <end position="36"/>
    </location>
</feature>
<dbReference type="PANTHER" id="PTHR23028">
    <property type="entry name" value="ACETYLTRANSFERASE"/>
    <property type="match status" value="1"/>
</dbReference>
<reference evidence="3" key="1">
    <citation type="submission" date="2021-02" db="EMBL/GenBank/DDBJ databases">
        <authorList>
            <person name="Nowell W R."/>
        </authorList>
    </citation>
    <scope>NUCLEOTIDE SEQUENCE</scope>
    <source>
        <strain evidence="3">Ploen Becks lab</strain>
    </source>
</reference>
<organism evidence="3 4">
    <name type="scientific">Brachionus calyciflorus</name>
    <dbReference type="NCBI Taxonomy" id="104777"/>
    <lineage>
        <taxon>Eukaryota</taxon>
        <taxon>Metazoa</taxon>
        <taxon>Spiralia</taxon>
        <taxon>Gnathifera</taxon>
        <taxon>Rotifera</taxon>
        <taxon>Eurotatoria</taxon>
        <taxon>Monogononta</taxon>
        <taxon>Pseudotrocha</taxon>
        <taxon>Ploima</taxon>
        <taxon>Brachionidae</taxon>
        <taxon>Brachionus</taxon>
    </lineage>
</organism>
<dbReference type="Proteomes" id="UP000663879">
    <property type="component" value="Unassembled WGS sequence"/>
</dbReference>
<evidence type="ECO:0000259" key="2">
    <source>
        <dbReference type="Pfam" id="PF01757"/>
    </source>
</evidence>
<feature type="transmembrane region" description="Helical" evidence="1">
    <location>
        <begin position="235"/>
        <end position="252"/>
    </location>
</feature>
<feature type="transmembrane region" description="Helical" evidence="1">
    <location>
        <begin position="165"/>
        <end position="184"/>
    </location>
</feature>
<evidence type="ECO:0000313" key="4">
    <source>
        <dbReference type="Proteomes" id="UP000663879"/>
    </source>
</evidence>
<feature type="transmembrane region" description="Helical" evidence="1">
    <location>
        <begin position="204"/>
        <end position="223"/>
    </location>
</feature>
<dbReference type="GO" id="GO:0016747">
    <property type="term" value="F:acyltransferase activity, transferring groups other than amino-acyl groups"/>
    <property type="evidence" value="ECO:0007669"/>
    <property type="project" value="InterPro"/>
</dbReference>
<comment type="caution">
    <text evidence="3">The sequence shown here is derived from an EMBL/GenBank/DDBJ whole genome shotgun (WGS) entry which is preliminary data.</text>
</comment>
<dbReference type="PANTHER" id="PTHR23028:SF53">
    <property type="entry name" value="ACYL_TRANSF_3 DOMAIN-CONTAINING PROTEIN"/>
    <property type="match status" value="1"/>
</dbReference>
<gene>
    <name evidence="3" type="ORF">OXX778_LOCUS4129</name>
</gene>
<feature type="transmembrane region" description="Helical" evidence="1">
    <location>
        <begin position="335"/>
        <end position="354"/>
    </location>
</feature>
<proteinExistence type="predicted"/>
<sequence>MINSMEGSQNKIVHFNFLDGVRGFLALYVLCVHSYITMNTPGFLVVFNWSAVYIGVFGFFVLSALLLTYKMLNDFKKSQSFYDIITIIFKYLIRRFFRIYMPFAFFALCLNFEITKGYTKNLNTIPNMLMLDRASNSHLWTIPIEIKYYFLIPIVCLVFHYSKKYWPLTLIASVLASFLLYSYVKYTHRDVYYGDSNKLYPRFPMFYSGSIVALLFFKYENWSETKVKKFLSSKYFKFLITILSFIMCYYILRKLSKYYSPQLNMFDDSIHPGPKIGFLLFLMLIGAPNSFTKLFSENYFLTRMGHFSFGIYLWHPMCIQIVRNNLKYFDKEADAIGFVIILSILCGYLFYQFIEKLMMNIGNFFIQKVNSSNLFKIVKFLSFF</sequence>
<protein>
    <recommendedName>
        <fullName evidence="2">Acyltransferase 3 domain-containing protein</fullName>
    </recommendedName>
</protein>
<feature type="transmembrane region" description="Helical" evidence="1">
    <location>
        <begin position="99"/>
        <end position="118"/>
    </location>
</feature>
<keyword evidence="1" id="KW-1133">Transmembrane helix</keyword>
<keyword evidence="4" id="KW-1185">Reference proteome</keyword>
<dbReference type="InterPro" id="IPR050879">
    <property type="entry name" value="Acyltransferase_3"/>
</dbReference>
<feature type="transmembrane region" description="Helical" evidence="1">
    <location>
        <begin position="138"/>
        <end position="158"/>
    </location>
</feature>
<dbReference type="Pfam" id="PF01757">
    <property type="entry name" value="Acyl_transf_3"/>
    <property type="match status" value="1"/>
</dbReference>
<dbReference type="EMBL" id="CAJNOC010000394">
    <property type="protein sequence ID" value="CAF0755120.1"/>
    <property type="molecule type" value="Genomic_DNA"/>
</dbReference>
<dbReference type="InterPro" id="IPR002656">
    <property type="entry name" value="Acyl_transf_3_dom"/>
</dbReference>
<feature type="domain" description="Acyltransferase 3" evidence="2">
    <location>
        <begin position="16"/>
        <end position="351"/>
    </location>
</feature>
<dbReference type="AlphaFoldDB" id="A0A813PHN5"/>
<evidence type="ECO:0000313" key="3">
    <source>
        <dbReference type="EMBL" id="CAF0755120.1"/>
    </source>
</evidence>
<keyword evidence="1" id="KW-0472">Membrane</keyword>
<feature type="transmembrane region" description="Helical" evidence="1">
    <location>
        <begin position="42"/>
        <end position="69"/>
    </location>
</feature>
<feature type="transmembrane region" description="Helical" evidence="1">
    <location>
        <begin position="272"/>
        <end position="292"/>
    </location>
</feature>
<dbReference type="GO" id="GO:0000271">
    <property type="term" value="P:polysaccharide biosynthetic process"/>
    <property type="evidence" value="ECO:0007669"/>
    <property type="project" value="TreeGrafter"/>
</dbReference>
<evidence type="ECO:0000256" key="1">
    <source>
        <dbReference type="SAM" id="Phobius"/>
    </source>
</evidence>
<accession>A0A813PHN5</accession>
<name>A0A813PHN5_9BILA</name>
<keyword evidence="1" id="KW-0812">Transmembrane</keyword>
<dbReference type="OrthoDB" id="5825384at2759"/>